<reference evidence="2 3" key="1">
    <citation type="submission" date="2023-05" db="EMBL/GenBank/DDBJ databases">
        <title>Genome sequence of Pinibacter sp. MAH-24.</title>
        <authorList>
            <person name="Huq M.A."/>
        </authorList>
    </citation>
    <scope>NUCLEOTIDE SEQUENCE [LARGE SCALE GENOMIC DNA]</scope>
    <source>
        <strain evidence="2 3">MAH-24</strain>
    </source>
</reference>
<keyword evidence="1" id="KW-0472">Membrane</keyword>
<evidence type="ECO:0000256" key="1">
    <source>
        <dbReference type="SAM" id="Phobius"/>
    </source>
</evidence>
<name>A0ABT6R6J3_9BACT</name>
<keyword evidence="3" id="KW-1185">Reference proteome</keyword>
<evidence type="ECO:0000313" key="2">
    <source>
        <dbReference type="EMBL" id="MDI3318188.1"/>
    </source>
</evidence>
<dbReference type="RefSeq" id="WP_282332298.1">
    <property type="nucleotide sequence ID" value="NZ_JASBRG010000001.1"/>
</dbReference>
<protein>
    <submittedName>
        <fullName evidence="2">Uncharacterized protein</fullName>
    </submittedName>
</protein>
<dbReference type="Proteomes" id="UP001226434">
    <property type="component" value="Unassembled WGS sequence"/>
</dbReference>
<proteinExistence type="predicted"/>
<gene>
    <name evidence="2" type="ORF">QJ048_00290</name>
</gene>
<organism evidence="2 3">
    <name type="scientific">Pinibacter soli</name>
    <dbReference type="NCBI Taxonomy" id="3044211"/>
    <lineage>
        <taxon>Bacteria</taxon>
        <taxon>Pseudomonadati</taxon>
        <taxon>Bacteroidota</taxon>
        <taxon>Chitinophagia</taxon>
        <taxon>Chitinophagales</taxon>
        <taxon>Chitinophagaceae</taxon>
        <taxon>Pinibacter</taxon>
    </lineage>
</organism>
<feature type="transmembrane region" description="Helical" evidence="1">
    <location>
        <begin position="21"/>
        <end position="38"/>
    </location>
</feature>
<evidence type="ECO:0000313" key="3">
    <source>
        <dbReference type="Proteomes" id="UP001226434"/>
    </source>
</evidence>
<keyword evidence="1" id="KW-1133">Transmembrane helix</keyword>
<accession>A0ABT6R6J3</accession>
<comment type="caution">
    <text evidence="2">The sequence shown here is derived from an EMBL/GenBank/DDBJ whole genome shotgun (WGS) entry which is preliminary data.</text>
</comment>
<dbReference type="EMBL" id="JASBRG010000001">
    <property type="protein sequence ID" value="MDI3318188.1"/>
    <property type="molecule type" value="Genomic_DNA"/>
</dbReference>
<keyword evidence="1" id="KW-0812">Transmembrane</keyword>
<sequence length="77" mass="9367">MEDNFRERKEKNYSMMRAIGDYGRGVIIFCFGIFLVFAEKLGFYFSIEPFLKYFFAAMCIIYGGWRIYRGYQKNYFK</sequence>
<feature type="transmembrane region" description="Helical" evidence="1">
    <location>
        <begin position="50"/>
        <end position="68"/>
    </location>
</feature>